<dbReference type="EMBL" id="BLLF01001150">
    <property type="protein sequence ID" value="GFH17455.1"/>
    <property type="molecule type" value="Genomic_DNA"/>
</dbReference>
<dbReference type="InterPro" id="IPR036465">
    <property type="entry name" value="vWFA_dom_sf"/>
</dbReference>
<gene>
    <name evidence="1" type="ORF">HaLaN_14099</name>
</gene>
<sequence length="101" mass="11635">MKMREDQASLNRARDIKTMLIKSFQLDLVFLIDVTDSMEPSISMVRDKVNSIVKGIKRMHPRTVMRLAFVGYRDYHDAQPLVTSPFFEGHDAASHLSRLLV</sequence>
<accession>A0A699Z799</accession>
<reference evidence="1 2" key="1">
    <citation type="submission" date="2020-02" db="EMBL/GenBank/DDBJ databases">
        <title>Draft genome sequence of Haematococcus lacustris strain NIES-144.</title>
        <authorList>
            <person name="Morimoto D."/>
            <person name="Nakagawa S."/>
            <person name="Yoshida T."/>
            <person name="Sawayama S."/>
        </authorList>
    </citation>
    <scope>NUCLEOTIDE SEQUENCE [LARGE SCALE GENOMIC DNA]</scope>
    <source>
        <strain evidence="1 2">NIES-144</strain>
    </source>
</reference>
<keyword evidence="2" id="KW-1185">Reference proteome</keyword>
<dbReference type="Gene3D" id="3.40.50.410">
    <property type="entry name" value="von Willebrand factor, type A domain"/>
    <property type="match status" value="1"/>
</dbReference>
<dbReference type="Proteomes" id="UP000485058">
    <property type="component" value="Unassembled WGS sequence"/>
</dbReference>
<organism evidence="1 2">
    <name type="scientific">Haematococcus lacustris</name>
    <name type="common">Green alga</name>
    <name type="synonym">Haematococcus pluvialis</name>
    <dbReference type="NCBI Taxonomy" id="44745"/>
    <lineage>
        <taxon>Eukaryota</taxon>
        <taxon>Viridiplantae</taxon>
        <taxon>Chlorophyta</taxon>
        <taxon>core chlorophytes</taxon>
        <taxon>Chlorophyceae</taxon>
        <taxon>CS clade</taxon>
        <taxon>Chlamydomonadales</taxon>
        <taxon>Haematococcaceae</taxon>
        <taxon>Haematococcus</taxon>
    </lineage>
</organism>
<keyword evidence="1" id="KW-0808">Transferase</keyword>
<dbReference type="PANTHER" id="PTHR47763">
    <property type="entry name" value="ALPHA-PROTEIN KINASE VWKA"/>
    <property type="match status" value="1"/>
</dbReference>
<proteinExistence type="predicted"/>
<evidence type="ECO:0000313" key="2">
    <source>
        <dbReference type="Proteomes" id="UP000485058"/>
    </source>
</evidence>
<evidence type="ECO:0000313" key="1">
    <source>
        <dbReference type="EMBL" id="GFH17455.1"/>
    </source>
</evidence>
<dbReference type="AlphaFoldDB" id="A0A699Z799"/>
<dbReference type="GO" id="GO:0016301">
    <property type="term" value="F:kinase activity"/>
    <property type="evidence" value="ECO:0007669"/>
    <property type="project" value="UniProtKB-KW"/>
</dbReference>
<keyword evidence="1" id="KW-0418">Kinase</keyword>
<dbReference type="PANTHER" id="PTHR47763:SF4">
    <property type="entry name" value="ALPHA-PROTEIN KINASE VWKA"/>
    <property type="match status" value="1"/>
</dbReference>
<dbReference type="InterPro" id="IPR052969">
    <property type="entry name" value="Thr-specific_kinase-like"/>
</dbReference>
<name>A0A699Z799_HAELA</name>
<protein>
    <submittedName>
        <fullName evidence="1">Alpha-protein kinase vwkA</fullName>
    </submittedName>
</protein>
<comment type="caution">
    <text evidence="1">The sequence shown here is derived from an EMBL/GenBank/DDBJ whole genome shotgun (WGS) entry which is preliminary data.</text>
</comment>
<dbReference type="SUPFAM" id="SSF53300">
    <property type="entry name" value="vWA-like"/>
    <property type="match status" value="1"/>
</dbReference>